<keyword evidence="6" id="KW-0732">Signal</keyword>
<dbReference type="KEGG" id="dord:106002924"/>
<dbReference type="RefSeq" id="XP_012893125.1">
    <property type="nucleotide sequence ID" value="XM_013037671.1"/>
</dbReference>
<dbReference type="GO" id="GO:0031994">
    <property type="term" value="F:insulin-like growth factor I binding"/>
    <property type="evidence" value="ECO:0007669"/>
    <property type="project" value="TreeGrafter"/>
</dbReference>
<dbReference type="InterPro" id="IPR022321">
    <property type="entry name" value="IGFBP_1-6_chordata"/>
</dbReference>
<dbReference type="PANTHER" id="PTHR11551:SF3">
    <property type="entry name" value="INSULIN-LIKE GROWTH FACTOR-BINDING PROTEIN 3"/>
    <property type="match status" value="1"/>
</dbReference>
<evidence type="ECO:0000256" key="5">
    <source>
        <dbReference type="SAM" id="MobiDB-lite"/>
    </source>
</evidence>
<feature type="signal peptide" evidence="6">
    <location>
        <begin position="1"/>
        <end position="27"/>
    </location>
</feature>
<dbReference type="Proteomes" id="UP000081671">
    <property type="component" value="Unplaced"/>
</dbReference>
<dbReference type="PANTHER" id="PTHR11551">
    <property type="entry name" value="INSULIN-LIKE GROWTH FACTOR BINDING PROTEIN"/>
    <property type="match status" value="1"/>
</dbReference>
<keyword evidence="3" id="KW-1015">Disulfide bond</keyword>
<accession>A0A1S3GWR0</accession>
<evidence type="ECO:0000313" key="8">
    <source>
        <dbReference type="Proteomes" id="UP000081671"/>
    </source>
</evidence>
<dbReference type="PRINTS" id="PR01976">
    <property type="entry name" value="IGFBPFAMILY"/>
</dbReference>
<gene>
    <name evidence="9" type="primary">LOC106002924</name>
</gene>
<evidence type="ECO:0000313" key="9">
    <source>
        <dbReference type="RefSeq" id="XP_012893125.1"/>
    </source>
</evidence>
<keyword evidence="4" id="KW-0340">Growth factor binding</keyword>
<comment type="subcellular location">
    <subcellularLocation>
        <location evidence="1">Secreted</location>
    </subcellularLocation>
</comment>
<name>A0A1S3GWR0_DIPOR</name>
<dbReference type="PROSITE" id="PS51323">
    <property type="entry name" value="IGFBP_N_2"/>
    <property type="match status" value="1"/>
</dbReference>
<keyword evidence="2" id="KW-0964">Secreted</keyword>
<feature type="domain" description="IGFBP N-terminal" evidence="7">
    <location>
        <begin position="36"/>
        <end position="119"/>
    </location>
</feature>
<evidence type="ECO:0000256" key="3">
    <source>
        <dbReference type="ARBA" id="ARBA00023157"/>
    </source>
</evidence>
<dbReference type="SUPFAM" id="SSF57184">
    <property type="entry name" value="Growth factor receptor domain"/>
    <property type="match status" value="1"/>
</dbReference>
<sequence length="173" mass="17633">MHRARPALWAALLTALALLRGPPVARAGAGAVGAGPVVRCEPCDANALAQCAPPPAAPACAELVREPGCGCCLTCALREGQPCGVYTERCSSGHSCQEPPGEPRPLQALLDGRGFCVNASATGRLHAYLLPAPSAPSEPRATAGNRSGAAPETANGPDLEGNSRRTDKVIHVE</sequence>
<dbReference type="InterPro" id="IPR000867">
    <property type="entry name" value="IGFBP-like"/>
</dbReference>
<proteinExistence type="predicted"/>
<evidence type="ECO:0000256" key="1">
    <source>
        <dbReference type="ARBA" id="ARBA00004613"/>
    </source>
</evidence>
<dbReference type="InterPro" id="IPR009030">
    <property type="entry name" value="Growth_fac_rcpt_cys_sf"/>
</dbReference>
<feature type="region of interest" description="Disordered" evidence="5">
    <location>
        <begin position="131"/>
        <end position="173"/>
    </location>
</feature>
<evidence type="ECO:0000256" key="6">
    <source>
        <dbReference type="SAM" id="SignalP"/>
    </source>
</evidence>
<dbReference type="GO" id="GO:0005615">
    <property type="term" value="C:extracellular space"/>
    <property type="evidence" value="ECO:0007669"/>
    <property type="project" value="TreeGrafter"/>
</dbReference>
<dbReference type="InterPro" id="IPR017891">
    <property type="entry name" value="Insulin_GF-bd_Cys-rich_CS"/>
</dbReference>
<dbReference type="GeneID" id="106002924"/>
<dbReference type="SMART" id="SM00121">
    <property type="entry name" value="IB"/>
    <property type="match status" value="1"/>
</dbReference>
<dbReference type="Pfam" id="PF00219">
    <property type="entry name" value="IGFBP"/>
    <property type="match status" value="1"/>
</dbReference>
<dbReference type="Gene3D" id="4.10.40.20">
    <property type="match status" value="1"/>
</dbReference>
<organism evidence="8 9">
    <name type="scientific">Dipodomys ordii</name>
    <name type="common">Ord's kangaroo rat</name>
    <dbReference type="NCBI Taxonomy" id="10020"/>
    <lineage>
        <taxon>Eukaryota</taxon>
        <taxon>Metazoa</taxon>
        <taxon>Chordata</taxon>
        <taxon>Craniata</taxon>
        <taxon>Vertebrata</taxon>
        <taxon>Euteleostomi</taxon>
        <taxon>Mammalia</taxon>
        <taxon>Eutheria</taxon>
        <taxon>Euarchontoglires</taxon>
        <taxon>Glires</taxon>
        <taxon>Rodentia</taxon>
        <taxon>Castorimorpha</taxon>
        <taxon>Heteromyidae</taxon>
        <taxon>Dipodomyinae</taxon>
        <taxon>Dipodomys</taxon>
    </lineage>
</organism>
<dbReference type="OrthoDB" id="6068400at2759"/>
<feature type="chain" id="PRO_5010164495" evidence="6">
    <location>
        <begin position="28"/>
        <end position="173"/>
    </location>
</feature>
<dbReference type="FunFam" id="4.10.40.20:FF:000001">
    <property type="entry name" value="Insulin-like growth factor binding protein 5"/>
    <property type="match status" value="1"/>
</dbReference>
<protein>
    <submittedName>
        <fullName evidence="9">Insulin-like growth factor-binding protein 3</fullName>
    </submittedName>
</protein>
<reference evidence="9" key="1">
    <citation type="submission" date="2025-08" db="UniProtKB">
        <authorList>
            <consortium name="RefSeq"/>
        </authorList>
    </citation>
    <scope>IDENTIFICATION</scope>
    <source>
        <tissue evidence="9">Kidney</tissue>
    </source>
</reference>
<feature type="compositionally biased region" description="Basic and acidic residues" evidence="5">
    <location>
        <begin position="161"/>
        <end position="173"/>
    </location>
</feature>
<feature type="non-terminal residue" evidence="9">
    <location>
        <position position="173"/>
    </location>
</feature>
<keyword evidence="8" id="KW-1185">Reference proteome</keyword>
<dbReference type="GO" id="GO:0031995">
    <property type="term" value="F:insulin-like growth factor II binding"/>
    <property type="evidence" value="ECO:0007669"/>
    <property type="project" value="TreeGrafter"/>
</dbReference>
<dbReference type="GO" id="GO:0001968">
    <property type="term" value="F:fibronectin binding"/>
    <property type="evidence" value="ECO:0007669"/>
    <property type="project" value="TreeGrafter"/>
</dbReference>
<evidence type="ECO:0000256" key="4">
    <source>
        <dbReference type="ARBA" id="ARBA00023183"/>
    </source>
</evidence>
<evidence type="ECO:0000256" key="2">
    <source>
        <dbReference type="ARBA" id="ARBA00022525"/>
    </source>
</evidence>
<evidence type="ECO:0000259" key="7">
    <source>
        <dbReference type="PROSITE" id="PS51323"/>
    </source>
</evidence>
<dbReference type="GO" id="GO:0043567">
    <property type="term" value="P:regulation of insulin-like growth factor receptor signaling pathway"/>
    <property type="evidence" value="ECO:0007669"/>
    <property type="project" value="TreeGrafter"/>
</dbReference>
<dbReference type="PROSITE" id="PS00222">
    <property type="entry name" value="IGFBP_N_1"/>
    <property type="match status" value="1"/>
</dbReference>
<dbReference type="AlphaFoldDB" id="A0A1S3GWR0"/>
<dbReference type="InParanoid" id="A0A1S3GWR0"/>